<dbReference type="GO" id="GO:0016787">
    <property type="term" value="F:hydrolase activity"/>
    <property type="evidence" value="ECO:0007669"/>
    <property type="project" value="UniProtKB-KW"/>
</dbReference>
<evidence type="ECO:0000313" key="6">
    <source>
        <dbReference type="Proteomes" id="UP000077266"/>
    </source>
</evidence>
<dbReference type="Gene3D" id="3.40.50.1820">
    <property type="entry name" value="alpha/beta hydrolase"/>
    <property type="match status" value="1"/>
</dbReference>
<proteinExistence type="inferred from homology"/>
<reference evidence="5 6" key="1">
    <citation type="journal article" date="2016" name="Mol. Biol. Evol.">
        <title>Comparative Genomics of Early-Diverging Mushroom-Forming Fungi Provides Insights into the Origins of Lignocellulose Decay Capabilities.</title>
        <authorList>
            <person name="Nagy L.G."/>
            <person name="Riley R."/>
            <person name="Tritt A."/>
            <person name="Adam C."/>
            <person name="Daum C."/>
            <person name="Floudas D."/>
            <person name="Sun H."/>
            <person name="Yadav J.S."/>
            <person name="Pangilinan J."/>
            <person name="Larsson K.H."/>
            <person name="Matsuura K."/>
            <person name="Barry K."/>
            <person name="Labutti K."/>
            <person name="Kuo R."/>
            <person name="Ohm R.A."/>
            <person name="Bhattacharya S.S."/>
            <person name="Shirouzu T."/>
            <person name="Yoshinaga Y."/>
            <person name="Martin F.M."/>
            <person name="Grigoriev I.V."/>
            <person name="Hibbett D.S."/>
        </authorList>
    </citation>
    <scope>NUCLEOTIDE SEQUENCE [LARGE SCALE GENOMIC DNA]</scope>
    <source>
        <strain evidence="5 6">HHB12029</strain>
    </source>
</reference>
<dbReference type="SUPFAM" id="SSF53474">
    <property type="entry name" value="alpha/beta-Hydrolases"/>
    <property type="match status" value="1"/>
</dbReference>
<dbReference type="PANTHER" id="PTHR43248">
    <property type="entry name" value="2-SUCCINYL-6-HYDROXY-2,4-CYCLOHEXADIENE-1-CARBOXYLATE SYNTHASE"/>
    <property type="match status" value="1"/>
</dbReference>
<dbReference type="PANTHER" id="PTHR43248:SF25">
    <property type="entry name" value="AB HYDROLASE-1 DOMAIN-CONTAINING PROTEIN-RELATED"/>
    <property type="match status" value="1"/>
</dbReference>
<protein>
    <submittedName>
        <fullName evidence="5">Alpha/beta-hydrolase</fullName>
    </submittedName>
</protein>
<name>A0A165JE79_EXIGL</name>
<dbReference type="InterPro" id="IPR051601">
    <property type="entry name" value="Serine_prot/Carboxylest_S33"/>
</dbReference>
<dbReference type="InParanoid" id="A0A165JE79"/>
<sequence length="573" mass="62698">MGLSVDPSSNLFCWRSLLAFLALVPAVFSQQETPAPTAFDWTKLSASPEFNWVPCYDQFQCARFEVPLDYTQPDADAKVGLAVLKLASKYPQNDTRYRGPIFYNPGGPGESGVELVHQLSSLFVQVFGDEFDHVGWDTRGVGMTEPALNLFPTESERHLWLARQYGPRNYLSDGLGQVLAHAKVTGELAVQRANVTASHMGTADVVRDIMAMNTALGRDKVMYWGVSYGTVLGQTLAAMFPDKIERLVIDSVMDANEYYVTTWSKNFLDTDKVLDFLFNSCSASPTCPLHEKTSSGVRSRYERIMKNLEQHPVPVVNGSTYGVVDLPMVKSVIFNAMYSPYNTFIPLAQALADLERGDGNAMYTISARDDSTWRCDCEPTSASPPSLAILPEVLTAIACGDGAPVADDYNALAKWARDVERTSDWAEMFSFRINCAGWKIRAANPFAGPYGGNTSHPIFIMGNTADPVTSLSGSLAASKRFTGSTVVAVEAPGHGSISVPSVCATKLLRAYMRDGTMPPQQYTLCKADRPIFPLDNSTDPQAGTQTHSEEDMDLLGALEELLEKVRIPTHVGV</sequence>
<evidence type="ECO:0000313" key="5">
    <source>
        <dbReference type="EMBL" id="KZV94720.1"/>
    </source>
</evidence>
<evidence type="ECO:0000256" key="1">
    <source>
        <dbReference type="ARBA" id="ARBA00010088"/>
    </source>
</evidence>
<evidence type="ECO:0000259" key="4">
    <source>
        <dbReference type="Pfam" id="PF08386"/>
    </source>
</evidence>
<dbReference type="EMBL" id="KV425968">
    <property type="protein sequence ID" value="KZV94720.1"/>
    <property type="molecule type" value="Genomic_DNA"/>
</dbReference>
<dbReference type="OrthoDB" id="425534at2759"/>
<keyword evidence="6" id="KW-1185">Reference proteome</keyword>
<evidence type="ECO:0000256" key="2">
    <source>
        <dbReference type="ARBA" id="ARBA00022801"/>
    </source>
</evidence>
<dbReference type="Pfam" id="PF08386">
    <property type="entry name" value="Abhydrolase_4"/>
    <property type="match status" value="1"/>
</dbReference>
<organism evidence="5 6">
    <name type="scientific">Exidia glandulosa HHB12029</name>
    <dbReference type="NCBI Taxonomy" id="1314781"/>
    <lineage>
        <taxon>Eukaryota</taxon>
        <taxon>Fungi</taxon>
        <taxon>Dikarya</taxon>
        <taxon>Basidiomycota</taxon>
        <taxon>Agaricomycotina</taxon>
        <taxon>Agaricomycetes</taxon>
        <taxon>Auriculariales</taxon>
        <taxon>Exidiaceae</taxon>
        <taxon>Exidia</taxon>
    </lineage>
</organism>
<feature type="chain" id="PRO_5007860053" evidence="3">
    <location>
        <begin position="30"/>
        <end position="573"/>
    </location>
</feature>
<dbReference type="InterPro" id="IPR013595">
    <property type="entry name" value="Pept_S33_TAP-like_C"/>
</dbReference>
<keyword evidence="3" id="KW-0732">Signal</keyword>
<feature type="domain" description="Peptidase S33 tripeptidyl aminopeptidase-like C-terminal" evidence="4">
    <location>
        <begin position="432"/>
        <end position="520"/>
    </location>
</feature>
<comment type="similarity">
    <text evidence="1">Belongs to the peptidase S33 family.</text>
</comment>
<gene>
    <name evidence="5" type="ORF">EXIGLDRAFT_766879</name>
</gene>
<dbReference type="AlphaFoldDB" id="A0A165JE79"/>
<keyword evidence="2 5" id="KW-0378">Hydrolase</keyword>
<accession>A0A165JE79</accession>
<evidence type="ECO:0000256" key="3">
    <source>
        <dbReference type="SAM" id="SignalP"/>
    </source>
</evidence>
<dbReference type="Proteomes" id="UP000077266">
    <property type="component" value="Unassembled WGS sequence"/>
</dbReference>
<dbReference type="InterPro" id="IPR029058">
    <property type="entry name" value="AB_hydrolase_fold"/>
</dbReference>
<feature type="signal peptide" evidence="3">
    <location>
        <begin position="1"/>
        <end position="29"/>
    </location>
</feature>